<evidence type="ECO:0000259" key="7">
    <source>
        <dbReference type="PROSITE" id="PS50850"/>
    </source>
</evidence>
<sequence length="502" mass="56535">MSEKETATQNLDEVSSLENREWADVDQAMALAKESKEVTLDKKTNDALLRKLDFFLMPLVSFLYSLFYIDKACNGYAAVMGIKTDMNMVGNQYAWTSSAFYLGYLCFQPIAGYTLQRFPLSRTFSIYMFSWAVIICLQASNQSYAAFIFLRTLLGCSEASASVFTTILTSQYYRKKEAFLRVSFWLSTAGFGVFFGSLMSYGIAIRADQFSIEPWKILFIVVGLISLTTGIIVFVHIPNTPGEAWFLSKEEKLLVVERLRENFQGFGNKKFKRYQCIEALLDVKTWLFFFYAVSFNIPNGGISSFGSILLNSDLGYSATDALLYGCPQGVVEFIGLPIIAYLIQRYNWPRLLTTSIVIVVCLPFACMLAFCEATHAKLAGYYLLNLMQIGPIGCFSYFASNTPGHTKKITVTGIYLIGYCVGNLIGPQTYRASDAPHYVPAKIAIVVCLAVASFCILGVYLLCRAENIRRDRMEEARPELAPENIEFSDLTDKENIFFRYTL</sequence>
<dbReference type="GO" id="GO:0022857">
    <property type="term" value="F:transmembrane transporter activity"/>
    <property type="evidence" value="ECO:0007669"/>
    <property type="project" value="InterPro"/>
</dbReference>
<dbReference type="EMBL" id="JAEUBD010001504">
    <property type="protein sequence ID" value="KAH3659943.1"/>
    <property type="molecule type" value="Genomic_DNA"/>
</dbReference>
<keyword evidence="2" id="KW-0813">Transport</keyword>
<keyword evidence="9" id="KW-1185">Reference proteome</keyword>
<proteinExistence type="predicted"/>
<dbReference type="InterPro" id="IPR020846">
    <property type="entry name" value="MFS_dom"/>
</dbReference>
<evidence type="ECO:0000256" key="3">
    <source>
        <dbReference type="ARBA" id="ARBA00022692"/>
    </source>
</evidence>
<feature type="transmembrane region" description="Helical" evidence="6">
    <location>
        <begin position="349"/>
        <end position="371"/>
    </location>
</feature>
<organism evidence="8 9">
    <name type="scientific">Ogataea polymorpha</name>
    <dbReference type="NCBI Taxonomy" id="460523"/>
    <lineage>
        <taxon>Eukaryota</taxon>
        <taxon>Fungi</taxon>
        <taxon>Dikarya</taxon>
        <taxon>Ascomycota</taxon>
        <taxon>Saccharomycotina</taxon>
        <taxon>Pichiomycetes</taxon>
        <taxon>Pichiales</taxon>
        <taxon>Pichiaceae</taxon>
        <taxon>Ogataea</taxon>
    </lineage>
</organism>
<keyword evidence="5 6" id="KW-0472">Membrane</keyword>
<name>A0A9P8SYR0_9ASCO</name>
<keyword evidence="3 6" id="KW-0812">Transmembrane</keyword>
<dbReference type="InterPro" id="IPR036259">
    <property type="entry name" value="MFS_trans_sf"/>
</dbReference>
<gene>
    <name evidence="8" type="ORF">OGATHE_005988</name>
</gene>
<protein>
    <recommendedName>
        <fullName evidence="7">Major facilitator superfamily (MFS) profile domain-containing protein</fullName>
    </recommendedName>
</protein>
<feature type="transmembrane region" description="Helical" evidence="6">
    <location>
        <begin position="322"/>
        <end position="343"/>
    </location>
</feature>
<dbReference type="PANTHER" id="PTHR43791:SF1">
    <property type="entry name" value="ALLANTOATE PERMEASE"/>
    <property type="match status" value="1"/>
</dbReference>
<accession>A0A9P8SYR0</accession>
<feature type="transmembrane region" description="Helical" evidence="6">
    <location>
        <begin position="127"/>
        <end position="150"/>
    </location>
</feature>
<dbReference type="GO" id="GO:0016020">
    <property type="term" value="C:membrane"/>
    <property type="evidence" value="ECO:0007669"/>
    <property type="project" value="UniProtKB-SubCell"/>
</dbReference>
<evidence type="ECO:0000256" key="2">
    <source>
        <dbReference type="ARBA" id="ARBA00022448"/>
    </source>
</evidence>
<dbReference type="Pfam" id="PF07690">
    <property type="entry name" value="MFS_1"/>
    <property type="match status" value="1"/>
</dbReference>
<feature type="transmembrane region" description="Helical" evidence="6">
    <location>
        <begin position="443"/>
        <end position="463"/>
    </location>
</feature>
<dbReference type="Proteomes" id="UP000788993">
    <property type="component" value="Unassembled WGS sequence"/>
</dbReference>
<feature type="transmembrane region" description="Helical" evidence="6">
    <location>
        <begin position="182"/>
        <end position="205"/>
    </location>
</feature>
<feature type="transmembrane region" description="Helical" evidence="6">
    <location>
        <begin position="378"/>
        <end position="399"/>
    </location>
</feature>
<evidence type="ECO:0000256" key="6">
    <source>
        <dbReference type="SAM" id="Phobius"/>
    </source>
</evidence>
<dbReference type="SUPFAM" id="SSF103473">
    <property type="entry name" value="MFS general substrate transporter"/>
    <property type="match status" value="1"/>
</dbReference>
<feature type="transmembrane region" description="Helical" evidence="6">
    <location>
        <begin position="217"/>
        <end position="237"/>
    </location>
</feature>
<dbReference type="Gene3D" id="1.20.1250.20">
    <property type="entry name" value="MFS general substrate transporter like domains"/>
    <property type="match status" value="2"/>
</dbReference>
<feature type="domain" description="Major facilitator superfamily (MFS) profile" evidence="7">
    <location>
        <begin position="56"/>
        <end position="502"/>
    </location>
</feature>
<evidence type="ECO:0000256" key="1">
    <source>
        <dbReference type="ARBA" id="ARBA00004141"/>
    </source>
</evidence>
<comment type="caution">
    <text evidence="8">The sequence shown here is derived from an EMBL/GenBank/DDBJ whole genome shotgun (WGS) entry which is preliminary data.</text>
</comment>
<keyword evidence="4 6" id="KW-1133">Transmembrane helix</keyword>
<evidence type="ECO:0000313" key="9">
    <source>
        <dbReference type="Proteomes" id="UP000788993"/>
    </source>
</evidence>
<dbReference type="InterPro" id="IPR011701">
    <property type="entry name" value="MFS"/>
</dbReference>
<comment type="subcellular location">
    <subcellularLocation>
        <location evidence="1">Membrane</location>
        <topology evidence="1">Multi-pass membrane protein</topology>
    </subcellularLocation>
</comment>
<evidence type="ECO:0000256" key="4">
    <source>
        <dbReference type="ARBA" id="ARBA00022989"/>
    </source>
</evidence>
<dbReference type="PROSITE" id="PS50850">
    <property type="entry name" value="MFS"/>
    <property type="match status" value="1"/>
</dbReference>
<dbReference type="OrthoDB" id="6730379at2759"/>
<feature type="transmembrane region" description="Helical" evidence="6">
    <location>
        <begin position="93"/>
        <end position="115"/>
    </location>
</feature>
<dbReference type="PANTHER" id="PTHR43791">
    <property type="entry name" value="PERMEASE-RELATED"/>
    <property type="match status" value="1"/>
</dbReference>
<evidence type="ECO:0000256" key="5">
    <source>
        <dbReference type="ARBA" id="ARBA00023136"/>
    </source>
</evidence>
<evidence type="ECO:0000313" key="8">
    <source>
        <dbReference type="EMBL" id="KAH3659943.1"/>
    </source>
</evidence>
<reference evidence="8" key="1">
    <citation type="journal article" date="2021" name="Open Biol.">
        <title>Shared evolutionary footprints suggest mitochondrial oxidative damage underlies multiple complex I losses in fungi.</title>
        <authorList>
            <person name="Schikora-Tamarit M.A."/>
            <person name="Marcet-Houben M."/>
            <person name="Nosek J."/>
            <person name="Gabaldon T."/>
        </authorList>
    </citation>
    <scope>NUCLEOTIDE SEQUENCE</scope>
    <source>
        <strain evidence="8">NCAIM Y.01608</strain>
    </source>
</reference>
<feature type="transmembrane region" description="Helical" evidence="6">
    <location>
        <begin position="288"/>
        <end position="310"/>
    </location>
</feature>
<dbReference type="AlphaFoldDB" id="A0A9P8SYR0"/>
<reference evidence="8" key="2">
    <citation type="submission" date="2021-01" db="EMBL/GenBank/DDBJ databases">
        <authorList>
            <person name="Schikora-Tamarit M.A."/>
        </authorList>
    </citation>
    <scope>NUCLEOTIDE SEQUENCE</scope>
    <source>
        <strain evidence="8">NCAIM Y.01608</strain>
    </source>
</reference>
<feature type="transmembrane region" description="Helical" evidence="6">
    <location>
        <begin position="52"/>
        <end position="69"/>
    </location>
</feature>